<dbReference type="InterPro" id="IPR049730">
    <property type="entry name" value="SNF2/RAD54-like_C"/>
</dbReference>
<reference evidence="9" key="1">
    <citation type="journal article" date="2019" name="Int. J. Syst. Evol. Microbiol.">
        <title>The Global Catalogue of Microorganisms (GCM) 10K type strain sequencing project: providing services to taxonomists for standard genome sequencing and annotation.</title>
        <authorList>
            <consortium name="The Broad Institute Genomics Platform"/>
            <consortium name="The Broad Institute Genome Sequencing Center for Infectious Disease"/>
            <person name="Wu L."/>
            <person name="Ma J."/>
        </authorList>
    </citation>
    <scope>NUCLEOTIDE SEQUENCE [LARGE SCALE GENOMIC DNA]</scope>
    <source>
        <strain evidence="9">JCM 17927</strain>
    </source>
</reference>
<evidence type="ECO:0000259" key="6">
    <source>
        <dbReference type="PROSITE" id="PS51192"/>
    </source>
</evidence>
<comment type="caution">
    <text evidence="8">The sequence shown here is derived from an EMBL/GenBank/DDBJ whole genome shotgun (WGS) entry which is preliminary data.</text>
</comment>
<organism evidence="8 9">
    <name type="scientific">Nibrella saemangeumensis</name>
    <dbReference type="NCBI Taxonomy" id="1084526"/>
    <lineage>
        <taxon>Bacteria</taxon>
        <taxon>Pseudomonadati</taxon>
        <taxon>Bacteroidota</taxon>
        <taxon>Cytophagia</taxon>
        <taxon>Cytophagales</taxon>
        <taxon>Spirosomataceae</taxon>
        <taxon>Nibrella</taxon>
    </lineage>
</organism>
<name>A0ABP8N8B8_9BACT</name>
<evidence type="ECO:0000256" key="1">
    <source>
        <dbReference type="ARBA" id="ARBA00022741"/>
    </source>
</evidence>
<feature type="domain" description="Helicase ATP-binding" evidence="6">
    <location>
        <begin position="116"/>
        <end position="288"/>
    </location>
</feature>
<keyword evidence="1" id="KW-0547">Nucleotide-binding</keyword>
<dbReference type="InterPro" id="IPR001650">
    <property type="entry name" value="Helicase_C-like"/>
</dbReference>
<dbReference type="EMBL" id="BAABHD010000061">
    <property type="protein sequence ID" value="GAA4461367.1"/>
    <property type="molecule type" value="Genomic_DNA"/>
</dbReference>
<feature type="compositionally biased region" description="Basic and acidic residues" evidence="5">
    <location>
        <begin position="962"/>
        <end position="971"/>
    </location>
</feature>
<dbReference type="CDD" id="cd18793">
    <property type="entry name" value="SF2_C_SNF"/>
    <property type="match status" value="1"/>
</dbReference>
<evidence type="ECO:0000313" key="9">
    <source>
        <dbReference type="Proteomes" id="UP001501175"/>
    </source>
</evidence>
<dbReference type="PANTHER" id="PTHR45766:SF6">
    <property type="entry name" value="SWI_SNF-RELATED MATRIX-ASSOCIATED ACTIN-DEPENDENT REGULATOR OF CHROMATIN SUBFAMILY A-LIKE PROTEIN 1"/>
    <property type="match status" value="1"/>
</dbReference>
<dbReference type="InterPro" id="IPR024975">
    <property type="entry name" value="NOV_C"/>
</dbReference>
<dbReference type="PANTHER" id="PTHR45766">
    <property type="entry name" value="DNA ANNEALING HELICASE AND ENDONUCLEASE ZRANB3 FAMILY MEMBER"/>
    <property type="match status" value="1"/>
</dbReference>
<evidence type="ECO:0000259" key="7">
    <source>
        <dbReference type="PROSITE" id="PS51194"/>
    </source>
</evidence>
<dbReference type="RefSeq" id="WP_345245700.1">
    <property type="nucleotide sequence ID" value="NZ_BAABHD010000061.1"/>
</dbReference>
<proteinExistence type="predicted"/>
<evidence type="ECO:0000313" key="8">
    <source>
        <dbReference type="EMBL" id="GAA4461367.1"/>
    </source>
</evidence>
<dbReference type="SMART" id="SM00487">
    <property type="entry name" value="DEXDc"/>
    <property type="match status" value="1"/>
</dbReference>
<feature type="region of interest" description="Disordered" evidence="5">
    <location>
        <begin position="962"/>
        <end position="984"/>
    </location>
</feature>
<dbReference type="Pfam" id="PF00176">
    <property type="entry name" value="SNF2-rel_dom"/>
    <property type="match status" value="1"/>
</dbReference>
<dbReference type="InterPro" id="IPR038718">
    <property type="entry name" value="SNF2-like_sf"/>
</dbReference>
<protein>
    <submittedName>
        <fullName evidence="8">Helicase-related protein</fullName>
    </submittedName>
</protein>
<dbReference type="CDD" id="cd18011">
    <property type="entry name" value="DEXDc_RapA"/>
    <property type="match status" value="1"/>
</dbReference>
<evidence type="ECO:0000256" key="2">
    <source>
        <dbReference type="ARBA" id="ARBA00022801"/>
    </source>
</evidence>
<dbReference type="Pfam" id="PF00271">
    <property type="entry name" value="Helicase_C"/>
    <property type="match status" value="1"/>
</dbReference>
<evidence type="ECO:0000256" key="3">
    <source>
        <dbReference type="ARBA" id="ARBA00022806"/>
    </source>
</evidence>
<keyword evidence="9" id="KW-1185">Reference proteome</keyword>
<keyword evidence="2" id="KW-0378">Hydrolase</keyword>
<dbReference type="InterPro" id="IPR000330">
    <property type="entry name" value="SNF2_N"/>
</dbReference>
<dbReference type="SMART" id="SM00490">
    <property type="entry name" value="HELICc"/>
    <property type="match status" value="1"/>
</dbReference>
<dbReference type="Pfam" id="PF13020">
    <property type="entry name" value="NOV_C"/>
    <property type="match status" value="1"/>
</dbReference>
<dbReference type="InterPro" id="IPR057342">
    <property type="entry name" value="DEXDc_RapA"/>
</dbReference>
<dbReference type="SUPFAM" id="SSF52540">
    <property type="entry name" value="P-loop containing nucleoside triphosphate hydrolases"/>
    <property type="match status" value="2"/>
</dbReference>
<keyword evidence="4" id="KW-0067">ATP-binding</keyword>
<dbReference type="InterPro" id="IPR014001">
    <property type="entry name" value="Helicase_ATP-bd"/>
</dbReference>
<dbReference type="Gene3D" id="3.40.50.10810">
    <property type="entry name" value="Tandem AAA-ATPase domain"/>
    <property type="match status" value="1"/>
</dbReference>
<sequence>MLPLEQIQKGILINGLLPNQAVQVIHIEWSGEDALEITYKNSQGQLGNQLLFRDSESSLSLVDAERSWNFGADAKLFKLASEAYRIKLAYLFDPMMAVHTSMVEPLPHQISAVYGEMLPRQPLRFLLADDPGAGKTIMAGLLIKELYMRGDVRKCLIVCPGVLAEQWQDELNQKFQLPFDILTNDKINASRTGNYFLESPMVIARLDKLSRDEDLREKLKVTDWDLVIVDEAHKMSASYFGNEVNYTQRYRLGQLLSSLTRHLLLMTATPHNGKEEDFQLFLALLDPDRFEGRQKRSNAPITDVSDLMRRMLKEQLVKFDGRPLFPERIAKTVLYELSDDEDVLYSEVTRYVQDEFNRADALDNTRRRGSVGFALTILQRRLASSPDAIYQSLRRRRERLSERLTDERRFATLSDNSQWLDDEQLEQLDDQPSDEQEELENNLTDNATAARTIRELEIELDTLRRLESLADQVRTNNTDRKWAELSTLLQDRSVMFDEQGVRRKLVIFTEHRDTLNYLAHKIRMLLGSTEGVVTIQGGMNRDARRQTQEAFRQDINVCVLIATDAAGEGINLQRAHLMVNYDLPWNPNRLEQRFGRIHRIGQTEVCRLWNLVADSTIEGDVWQRLFAKLEAERQSLGGRVFDVLGEVTFDNKSLRELMMEAIRYGHDPAVRERLNQVVEDAVDRQQIERLLQERALHNVPLSHSNLQQIREDMERAEARRLQPHFIADFFLTAFRQLGGTIHERENGRYQIAYVPSAIRNRGRTIDAREPVLQSYERITFHKEWVNLPSRPVAAFVCPGHPLLDATLDLLLEANQNLLKQGAVLIDDNAPYGEPRVLVYVENAIQDAHLTDSTQRRTVSREVHFLEFNANRQIRRAGYAPYLDYRPAADAERDYLMQQLIGADWLQTDFESVVRNYAISTLAKEHLDRVREQRQFLIQRTRHAVQQRLTAEVRYWDRRSRELAAQEQEGKPNARLNSNQTRKRADDLATRLSRRMDELDLEMNLSLRPPLVIGGALVVPSQMLQGLNLPVSNANSPEADENTGSVTVVDAAARAAVERAAMQAVMHYERSLGNEPTDRSADKIGYDIESRDGQTGHLRFIEVKGRRFDADTITLTKNEILTALNQPERFYLAVALVNGQNVTLHYVQRPFQTEPDFNVTSVTYQLAGLLTRPVASVTITLDS</sequence>
<accession>A0ABP8N8B8</accession>
<feature type="domain" description="Helicase C-terminal" evidence="7">
    <location>
        <begin position="488"/>
        <end position="655"/>
    </location>
</feature>
<dbReference type="InterPro" id="IPR027417">
    <property type="entry name" value="P-loop_NTPase"/>
</dbReference>
<dbReference type="GO" id="GO:0004386">
    <property type="term" value="F:helicase activity"/>
    <property type="evidence" value="ECO:0007669"/>
    <property type="project" value="UniProtKB-KW"/>
</dbReference>
<evidence type="ECO:0000256" key="4">
    <source>
        <dbReference type="ARBA" id="ARBA00022840"/>
    </source>
</evidence>
<keyword evidence="3 8" id="KW-0347">Helicase</keyword>
<dbReference type="Gene3D" id="3.40.50.300">
    <property type="entry name" value="P-loop containing nucleotide triphosphate hydrolases"/>
    <property type="match status" value="1"/>
</dbReference>
<dbReference type="PROSITE" id="PS51194">
    <property type="entry name" value="HELICASE_CTER"/>
    <property type="match status" value="1"/>
</dbReference>
<dbReference type="PROSITE" id="PS51192">
    <property type="entry name" value="HELICASE_ATP_BIND_1"/>
    <property type="match status" value="1"/>
</dbReference>
<evidence type="ECO:0000256" key="5">
    <source>
        <dbReference type="SAM" id="MobiDB-lite"/>
    </source>
</evidence>
<dbReference type="Proteomes" id="UP001501175">
    <property type="component" value="Unassembled WGS sequence"/>
</dbReference>
<gene>
    <name evidence="8" type="ORF">GCM10023189_36830</name>
</gene>